<reference evidence="2" key="1">
    <citation type="submission" date="2016-10" db="EMBL/GenBank/DDBJ databases">
        <authorList>
            <person name="Varghese N."/>
            <person name="Submissions S."/>
        </authorList>
    </citation>
    <scope>NUCLEOTIDE SEQUENCE [LARGE SCALE GENOMIC DNA]</scope>
    <source>
        <strain evidence="2">DSM 7165</strain>
    </source>
</reference>
<sequence>MTFDQMINHMTADIYHNLKRAVELRKWPDGRRLTEQQVELCMEAVLKYEISHQIPEQERVGFLDRRSCKTNEQADTIRWAN</sequence>
<dbReference type="Pfam" id="PF07023">
    <property type="entry name" value="DUF1315"/>
    <property type="match status" value="1"/>
</dbReference>
<evidence type="ECO:0000313" key="2">
    <source>
        <dbReference type="Proteomes" id="UP000242999"/>
    </source>
</evidence>
<protein>
    <recommendedName>
        <fullName evidence="3">DUF1315 family protein</fullName>
    </recommendedName>
</protein>
<keyword evidence="2" id="KW-1185">Reference proteome</keyword>
<dbReference type="OrthoDB" id="5616307at2"/>
<dbReference type="InterPro" id="IPR009749">
    <property type="entry name" value="DUF1315"/>
</dbReference>
<gene>
    <name evidence="1" type="ORF">SAMN05421831_10429</name>
</gene>
<evidence type="ECO:0000313" key="1">
    <source>
        <dbReference type="EMBL" id="SEI54616.1"/>
    </source>
</evidence>
<dbReference type="Proteomes" id="UP000242999">
    <property type="component" value="Unassembled WGS sequence"/>
</dbReference>
<dbReference type="EMBL" id="FNYH01000004">
    <property type="protein sequence ID" value="SEI54616.1"/>
    <property type="molecule type" value="Genomic_DNA"/>
</dbReference>
<proteinExistence type="predicted"/>
<accession>A0A1H6RJF6</accession>
<dbReference type="RefSeq" id="WP_093308908.1">
    <property type="nucleotide sequence ID" value="NZ_FNYH01000004.1"/>
</dbReference>
<dbReference type="STRING" id="64971.SAMN05421831_10429"/>
<name>A0A1H6RJF6_9GAMM</name>
<organism evidence="1 2">
    <name type="scientific">Allopseudospirillum japonicum</name>
    <dbReference type="NCBI Taxonomy" id="64971"/>
    <lineage>
        <taxon>Bacteria</taxon>
        <taxon>Pseudomonadati</taxon>
        <taxon>Pseudomonadota</taxon>
        <taxon>Gammaproteobacteria</taxon>
        <taxon>Oceanospirillales</taxon>
        <taxon>Oceanospirillaceae</taxon>
        <taxon>Allopseudospirillum</taxon>
    </lineage>
</organism>
<dbReference type="AlphaFoldDB" id="A0A1H6RJF6"/>
<evidence type="ECO:0008006" key="3">
    <source>
        <dbReference type="Google" id="ProtNLM"/>
    </source>
</evidence>